<dbReference type="RefSeq" id="XP_004035186.1">
    <property type="nucleotide sequence ID" value="XM_004035138.1"/>
</dbReference>
<organism evidence="1 2">
    <name type="scientific">Ichthyophthirius multifiliis</name>
    <name type="common">White spot disease agent</name>
    <name type="synonym">Ich</name>
    <dbReference type="NCBI Taxonomy" id="5932"/>
    <lineage>
        <taxon>Eukaryota</taxon>
        <taxon>Sar</taxon>
        <taxon>Alveolata</taxon>
        <taxon>Ciliophora</taxon>
        <taxon>Intramacronucleata</taxon>
        <taxon>Oligohymenophorea</taxon>
        <taxon>Hymenostomatida</taxon>
        <taxon>Ophryoglenina</taxon>
        <taxon>Ichthyophthirius</taxon>
    </lineage>
</organism>
<dbReference type="GeneID" id="14907848"/>
<protein>
    <submittedName>
        <fullName evidence="1">Uncharacterized protein</fullName>
    </submittedName>
</protein>
<evidence type="ECO:0000313" key="1">
    <source>
        <dbReference type="EMBL" id="EGR31700.1"/>
    </source>
</evidence>
<accession>G0QSV5</accession>
<name>G0QSV5_ICHMU</name>
<gene>
    <name evidence="1" type="ORF">IMG5_103750</name>
</gene>
<dbReference type="InParanoid" id="G0QSV5"/>
<sequence length="117" mass="13943">QKHLLSILHTYSDQIRTKAILIQNKYIMSNNCCNFDQIPTLMLIKKIYILIPTLKNKQGVNEKFNTIQICLILYQDQQQVDNYQINKEVKGHLYQVVLQLFQRKQILQKFDVHLQVL</sequence>
<reference evidence="1 2" key="1">
    <citation type="submission" date="2011-07" db="EMBL/GenBank/DDBJ databases">
        <authorList>
            <person name="Coyne R."/>
            <person name="Brami D."/>
            <person name="Johnson J."/>
            <person name="Hostetler J."/>
            <person name="Hannick L."/>
            <person name="Clark T."/>
            <person name="Cassidy-Hanley D."/>
            <person name="Inman J."/>
        </authorList>
    </citation>
    <scope>NUCLEOTIDE SEQUENCE [LARGE SCALE GENOMIC DNA]</scope>
    <source>
        <strain evidence="1 2">G5</strain>
    </source>
</reference>
<feature type="non-terminal residue" evidence="1">
    <location>
        <position position="1"/>
    </location>
</feature>
<dbReference type="Proteomes" id="UP000008983">
    <property type="component" value="Unassembled WGS sequence"/>
</dbReference>
<keyword evidence="2" id="KW-1185">Reference proteome</keyword>
<dbReference type="AlphaFoldDB" id="G0QSV5"/>
<dbReference type="EMBL" id="GL983825">
    <property type="protein sequence ID" value="EGR31700.1"/>
    <property type="molecule type" value="Genomic_DNA"/>
</dbReference>
<evidence type="ECO:0000313" key="2">
    <source>
        <dbReference type="Proteomes" id="UP000008983"/>
    </source>
</evidence>
<proteinExistence type="predicted"/>